<dbReference type="PANTHER" id="PTHR24320">
    <property type="entry name" value="RETINOL DEHYDROGENASE"/>
    <property type="match status" value="1"/>
</dbReference>
<dbReference type="InterPro" id="IPR002347">
    <property type="entry name" value="SDR_fam"/>
</dbReference>
<reference evidence="6" key="1">
    <citation type="submission" date="2020-01" db="EMBL/GenBank/DDBJ databases">
        <authorList>
            <consortium name="DOE Joint Genome Institute"/>
            <person name="Haridas S."/>
            <person name="Albert R."/>
            <person name="Binder M."/>
            <person name="Bloem J."/>
            <person name="Labutti K."/>
            <person name="Salamov A."/>
            <person name="Andreopoulos B."/>
            <person name="Baker S.E."/>
            <person name="Barry K."/>
            <person name="Bills G."/>
            <person name="Bluhm B.H."/>
            <person name="Cannon C."/>
            <person name="Castanera R."/>
            <person name="Culley D.E."/>
            <person name="Daum C."/>
            <person name="Ezra D."/>
            <person name="Gonzalez J.B."/>
            <person name="Henrissat B."/>
            <person name="Kuo A."/>
            <person name="Liang C."/>
            <person name="Lipzen A."/>
            <person name="Lutzoni F."/>
            <person name="Magnuson J."/>
            <person name="Mondo S."/>
            <person name="Nolan M."/>
            <person name="Ohm R."/>
            <person name="Pangilinan J."/>
            <person name="Park H.-J."/>
            <person name="Ramirez L."/>
            <person name="Alfaro M."/>
            <person name="Sun H."/>
            <person name="Tritt A."/>
            <person name="Yoshinaga Y."/>
            <person name="Zwiers L.-H."/>
            <person name="Turgeon B.G."/>
            <person name="Goodwin S.B."/>
            <person name="Spatafora J.W."/>
            <person name="Crous P.W."/>
            <person name="Grigoriev I.V."/>
        </authorList>
    </citation>
    <scope>NUCLEOTIDE SEQUENCE</scope>
    <source>
        <strain evidence="6">P77</strain>
    </source>
</reference>
<dbReference type="SUPFAM" id="SSF51735">
    <property type="entry name" value="NAD(P)-binding Rossmann-fold domains"/>
    <property type="match status" value="1"/>
</dbReference>
<dbReference type="OrthoDB" id="191139at2759"/>
<keyword evidence="7" id="KW-1185">Reference proteome</keyword>
<evidence type="ECO:0000313" key="6">
    <source>
        <dbReference type="EMBL" id="KAF1834562.1"/>
    </source>
</evidence>
<dbReference type="PANTHER" id="PTHR24320:SF282">
    <property type="entry name" value="WW DOMAIN-CONTAINING OXIDOREDUCTASE"/>
    <property type="match status" value="1"/>
</dbReference>
<dbReference type="Pfam" id="PF00106">
    <property type="entry name" value="adh_short"/>
    <property type="match status" value="1"/>
</dbReference>
<evidence type="ECO:0000256" key="2">
    <source>
        <dbReference type="ARBA" id="ARBA00022857"/>
    </source>
</evidence>
<dbReference type="Proteomes" id="UP000800040">
    <property type="component" value="Unassembled WGS sequence"/>
</dbReference>
<sequence length="384" mass="42157">MADFPRQALAEDETRRHSDSNPLTRHFPSSERNSSLATVLYVLRQIVDSLATAWLLGYSFIVPQLQAQITSIGMSKSFDPARDIGSLEGKIILVTGGNAGLGKQTIAYLAAHNPTRIYLGARTASKAQDAITSIKSSVPSSCEIVHLPLDLTSFSSIADAAQTLKRQESRLDVLINNAGIMASPYSTTKEGYEIQFGTNHMGHALLTKLLLPIMLETAKKPGADVRIVSLSSMGHYITGKKGIEFDQAALEKENTWRRYGSSKLANILFARSLAIEYPSITSVSLHPGVILTDLFSNMRTNVFLKMGLWIYGLLAFFLPGHYKSPEGGALNSTWCATVERSKLENGAFYTPVGVNNKGSGWARDEGLRKKLWEWTEGELEKHGY</sequence>
<dbReference type="PRINTS" id="PR00080">
    <property type="entry name" value="SDRFAMILY"/>
</dbReference>
<dbReference type="Gene3D" id="3.40.50.720">
    <property type="entry name" value="NAD(P)-binding Rossmann-like Domain"/>
    <property type="match status" value="1"/>
</dbReference>
<keyword evidence="3" id="KW-0560">Oxidoreductase</keyword>
<evidence type="ECO:0000256" key="4">
    <source>
        <dbReference type="RuleBase" id="RU000363"/>
    </source>
</evidence>
<feature type="region of interest" description="Disordered" evidence="5">
    <location>
        <begin position="1"/>
        <end position="30"/>
    </location>
</feature>
<dbReference type="PRINTS" id="PR00081">
    <property type="entry name" value="GDHRDH"/>
</dbReference>
<evidence type="ECO:0000313" key="7">
    <source>
        <dbReference type="Proteomes" id="UP000800040"/>
    </source>
</evidence>
<gene>
    <name evidence="6" type="ORF">BDW02DRAFT_568947</name>
</gene>
<name>A0A6A5KGK6_9PLEO</name>
<evidence type="ECO:0000256" key="5">
    <source>
        <dbReference type="SAM" id="MobiDB-lite"/>
    </source>
</evidence>
<comment type="similarity">
    <text evidence="1 4">Belongs to the short-chain dehydrogenases/reductases (SDR) family.</text>
</comment>
<dbReference type="AlphaFoldDB" id="A0A6A5KGK6"/>
<dbReference type="InterPro" id="IPR036291">
    <property type="entry name" value="NAD(P)-bd_dom_sf"/>
</dbReference>
<protein>
    <submittedName>
        <fullName evidence="6">NAD(P)-binding protein</fullName>
    </submittedName>
</protein>
<dbReference type="GO" id="GO:0016491">
    <property type="term" value="F:oxidoreductase activity"/>
    <property type="evidence" value="ECO:0007669"/>
    <property type="project" value="UniProtKB-KW"/>
</dbReference>
<organism evidence="6 7">
    <name type="scientific">Decorospora gaudefroyi</name>
    <dbReference type="NCBI Taxonomy" id="184978"/>
    <lineage>
        <taxon>Eukaryota</taxon>
        <taxon>Fungi</taxon>
        <taxon>Dikarya</taxon>
        <taxon>Ascomycota</taxon>
        <taxon>Pezizomycotina</taxon>
        <taxon>Dothideomycetes</taxon>
        <taxon>Pleosporomycetidae</taxon>
        <taxon>Pleosporales</taxon>
        <taxon>Pleosporineae</taxon>
        <taxon>Pleosporaceae</taxon>
        <taxon>Decorospora</taxon>
    </lineage>
</organism>
<dbReference type="EMBL" id="ML975300">
    <property type="protein sequence ID" value="KAF1834562.1"/>
    <property type="molecule type" value="Genomic_DNA"/>
</dbReference>
<evidence type="ECO:0000256" key="3">
    <source>
        <dbReference type="ARBA" id="ARBA00023002"/>
    </source>
</evidence>
<accession>A0A6A5KGK6</accession>
<evidence type="ECO:0000256" key="1">
    <source>
        <dbReference type="ARBA" id="ARBA00006484"/>
    </source>
</evidence>
<proteinExistence type="inferred from homology"/>
<keyword evidence="2" id="KW-0521">NADP</keyword>